<reference evidence="2 3" key="1">
    <citation type="journal article" date="2019" name="Commun. Biol.">
        <title>The bagworm genome reveals a unique fibroin gene that provides high tensile strength.</title>
        <authorList>
            <person name="Kono N."/>
            <person name="Nakamura H."/>
            <person name="Ohtoshi R."/>
            <person name="Tomita M."/>
            <person name="Numata K."/>
            <person name="Arakawa K."/>
        </authorList>
    </citation>
    <scope>NUCLEOTIDE SEQUENCE [LARGE SCALE GENOMIC DNA]</scope>
</reference>
<dbReference type="AlphaFoldDB" id="A0A4C1TEV0"/>
<organism evidence="2 3">
    <name type="scientific">Eumeta variegata</name>
    <name type="common">Bagworm moth</name>
    <name type="synonym">Eumeta japonica</name>
    <dbReference type="NCBI Taxonomy" id="151549"/>
    <lineage>
        <taxon>Eukaryota</taxon>
        <taxon>Metazoa</taxon>
        <taxon>Ecdysozoa</taxon>
        <taxon>Arthropoda</taxon>
        <taxon>Hexapoda</taxon>
        <taxon>Insecta</taxon>
        <taxon>Pterygota</taxon>
        <taxon>Neoptera</taxon>
        <taxon>Endopterygota</taxon>
        <taxon>Lepidoptera</taxon>
        <taxon>Glossata</taxon>
        <taxon>Ditrysia</taxon>
        <taxon>Tineoidea</taxon>
        <taxon>Psychidae</taxon>
        <taxon>Oiketicinae</taxon>
        <taxon>Eumeta</taxon>
    </lineage>
</organism>
<name>A0A4C1TEV0_EUMVA</name>
<feature type="region of interest" description="Disordered" evidence="1">
    <location>
        <begin position="20"/>
        <end position="107"/>
    </location>
</feature>
<comment type="caution">
    <text evidence="2">The sequence shown here is derived from an EMBL/GenBank/DDBJ whole genome shotgun (WGS) entry which is preliminary data.</text>
</comment>
<accession>A0A4C1TEV0</accession>
<evidence type="ECO:0000256" key="1">
    <source>
        <dbReference type="SAM" id="MobiDB-lite"/>
    </source>
</evidence>
<dbReference type="EMBL" id="BGZK01000048">
    <property type="protein sequence ID" value="GBP11937.1"/>
    <property type="molecule type" value="Genomic_DNA"/>
</dbReference>
<feature type="compositionally biased region" description="Basic residues" evidence="1">
    <location>
        <begin position="25"/>
        <end position="47"/>
    </location>
</feature>
<protein>
    <submittedName>
        <fullName evidence="2">Uncharacterized protein</fullName>
    </submittedName>
</protein>
<keyword evidence="3" id="KW-1185">Reference proteome</keyword>
<gene>
    <name evidence="2" type="ORF">EVAR_74560_1</name>
</gene>
<sequence>MCFDSTRLIERYHTSQVQTYDPKYRYKSKRRLLSRKRKRIKQSRKRSPPPSRDVTEAAAPRESASRNVTPPASTPPSEREQYAAASGHNGNYPRGGRRSRRNTQLPVFHFRRVCSPPALDSFR</sequence>
<dbReference type="Proteomes" id="UP000299102">
    <property type="component" value="Unassembled WGS sequence"/>
</dbReference>
<proteinExistence type="predicted"/>
<evidence type="ECO:0000313" key="3">
    <source>
        <dbReference type="Proteomes" id="UP000299102"/>
    </source>
</evidence>
<evidence type="ECO:0000313" key="2">
    <source>
        <dbReference type="EMBL" id="GBP11937.1"/>
    </source>
</evidence>